<proteinExistence type="predicted"/>
<dbReference type="EMBL" id="UINC01033142">
    <property type="protein sequence ID" value="SVB21946.1"/>
    <property type="molecule type" value="Genomic_DNA"/>
</dbReference>
<accession>A0A382C7A6</accession>
<reference evidence="1" key="1">
    <citation type="submission" date="2018-05" db="EMBL/GenBank/DDBJ databases">
        <authorList>
            <person name="Lanie J.A."/>
            <person name="Ng W.-L."/>
            <person name="Kazmierczak K.M."/>
            <person name="Andrzejewski T.M."/>
            <person name="Davidsen T.M."/>
            <person name="Wayne K.J."/>
            <person name="Tettelin H."/>
            <person name="Glass J.I."/>
            <person name="Rusch D."/>
            <person name="Podicherti R."/>
            <person name="Tsui H.-C.T."/>
            <person name="Winkler M.E."/>
        </authorList>
    </citation>
    <scope>NUCLEOTIDE SEQUENCE</scope>
</reference>
<protein>
    <submittedName>
        <fullName evidence="1">Uncharacterized protein</fullName>
    </submittedName>
</protein>
<dbReference type="AlphaFoldDB" id="A0A382C7A6"/>
<gene>
    <name evidence="1" type="ORF">METZ01_LOCUS174800</name>
</gene>
<sequence>MRFTNKDDTNFITLTFTNEDSDEVAIKLDAGQSFIWNADNSGGLVDSFNAIQAGNAASDTALADVTSVQADANTGACDLEIFVASA</sequence>
<organism evidence="1">
    <name type="scientific">marine metagenome</name>
    <dbReference type="NCBI Taxonomy" id="408172"/>
    <lineage>
        <taxon>unclassified sequences</taxon>
        <taxon>metagenomes</taxon>
        <taxon>ecological metagenomes</taxon>
    </lineage>
</organism>
<name>A0A382C7A6_9ZZZZ</name>
<evidence type="ECO:0000313" key="1">
    <source>
        <dbReference type="EMBL" id="SVB21946.1"/>
    </source>
</evidence>